<dbReference type="Pfam" id="PF04825">
    <property type="entry name" value="Rad21_Rec8_N"/>
    <property type="match status" value="1"/>
</dbReference>
<dbReference type="InterPro" id="IPR006910">
    <property type="entry name" value="Rad21_Rec8_N"/>
</dbReference>
<dbReference type="eggNOG" id="KOG1213">
    <property type="taxonomic scope" value="Eukaryota"/>
</dbReference>
<sequence length="518" mass="56918">MFFSTALFQHQPGLSTVWLLATVNKSLHRREVMELQINHICKEISSPAHPMALRLSSQLMYGTVVAMHRQSSSLQADAINLRNRLSFAPLAPRSIDLPQRRPARQSLVLEDAAVLAPPPLPEIAGVPISGLSELNLPELITPEISWAFDDDDELGDLDMSFDDNGLLTDNLNIDDFVVDDELNIDLSSDYVPPSDPGVMTPRTPRSPHTPLHSSPFMRHEIMQVDDLATIQEATQTPAGSRRKRVRAAVMDEEISLKMADIRSFRDNYLENMELQKQDRRPRRKRRKGKFGQWKESVLNQCESDPILLLEDEIREMLTEPVAPRRPTRPSADVPVELETGRAGTSAQNTPASIEIARRGSAATSPWSDQGEARILGTSGLFGSRMSGSAGGTPGSGRARHSRRGGVHSRSGSFGDIDFLDEYPDPYFPDDIPGDDEYNMLSGTSIAAHEAQEFLFHLMSVCQGKTSFEAILPSTSSDGVPNDRATAATSFAKALDLATKGIIKLSGGGKPQNVFVELT</sequence>
<evidence type="ECO:0000313" key="6">
    <source>
        <dbReference type="EMBL" id="RDW25047.1"/>
    </source>
</evidence>
<evidence type="ECO:0000256" key="3">
    <source>
        <dbReference type="SAM" id="MobiDB-lite"/>
    </source>
</evidence>
<organism evidence="5 7">
    <name type="scientific">Yarrowia lipolytica</name>
    <name type="common">Candida lipolytica</name>
    <dbReference type="NCBI Taxonomy" id="4952"/>
    <lineage>
        <taxon>Eukaryota</taxon>
        <taxon>Fungi</taxon>
        <taxon>Dikarya</taxon>
        <taxon>Ascomycota</taxon>
        <taxon>Saccharomycotina</taxon>
        <taxon>Dipodascomycetes</taxon>
        <taxon>Dipodascales</taxon>
        <taxon>Dipodascales incertae sedis</taxon>
        <taxon>Yarrowia</taxon>
    </lineage>
</organism>
<dbReference type="GO" id="GO:1990414">
    <property type="term" value="P:replication-born double-strand break repair via sister chromatid exchange"/>
    <property type="evidence" value="ECO:0007669"/>
    <property type="project" value="TreeGrafter"/>
</dbReference>
<evidence type="ECO:0000313" key="8">
    <source>
        <dbReference type="Proteomes" id="UP000256601"/>
    </source>
</evidence>
<evidence type="ECO:0000256" key="1">
    <source>
        <dbReference type="ARBA" id="ARBA00004123"/>
    </source>
</evidence>
<keyword evidence="2" id="KW-0539">Nucleus</keyword>
<dbReference type="AlphaFoldDB" id="A0A1D8N3E0"/>
<dbReference type="RefSeq" id="XP_499670.1">
    <property type="nucleotide sequence ID" value="XM_499670.1"/>
</dbReference>
<dbReference type="KEGG" id="yli:2905738"/>
<dbReference type="GO" id="GO:0005634">
    <property type="term" value="C:nucleus"/>
    <property type="evidence" value="ECO:0007669"/>
    <property type="project" value="UniProtKB-SubCell"/>
</dbReference>
<dbReference type="EMBL" id="CP017553">
    <property type="protein sequence ID" value="AOW00156.1"/>
    <property type="molecule type" value="Genomic_DNA"/>
</dbReference>
<reference evidence="6 8" key="2">
    <citation type="submission" date="2018-07" db="EMBL/GenBank/DDBJ databases">
        <title>Draft Genome Assemblies for Five Robust Yarrowia lipolytica Strains Exhibiting High Lipid Production and Pentose Sugar Utilization and Sugar Alcohol Secretion from Undetoxified Lignocellulosic Biomass Hydrolysates.</title>
        <authorList>
            <consortium name="DOE Joint Genome Institute"/>
            <person name="Walker C."/>
            <person name="Ryu S."/>
            <person name="Na H."/>
            <person name="Zane M."/>
            <person name="LaButti K."/>
            <person name="Lipzen A."/>
            <person name="Haridas S."/>
            <person name="Barry K."/>
            <person name="Grigoriev I.V."/>
            <person name="Quarterman J."/>
            <person name="Slininger P."/>
            <person name="Dien B."/>
            <person name="Trinh C.T."/>
        </authorList>
    </citation>
    <scope>NUCLEOTIDE SEQUENCE [LARGE SCALE GENOMIC DNA]</scope>
    <source>
        <strain evidence="6 8">YB392</strain>
    </source>
</reference>
<dbReference type="VEuPathDB" id="FungiDB:YALI0_A01980g"/>
<name>A0A1D8N3E0_YARLL</name>
<evidence type="ECO:0000259" key="4">
    <source>
        <dbReference type="Pfam" id="PF04825"/>
    </source>
</evidence>
<feature type="domain" description="Rad21/Rec8-like protein N-terminal" evidence="4">
    <location>
        <begin position="1"/>
        <end position="103"/>
    </location>
</feature>
<dbReference type="GeneID" id="2905738"/>
<dbReference type="EMBL" id="KZ859014">
    <property type="protein sequence ID" value="RDW25047.1"/>
    <property type="molecule type" value="Genomic_DNA"/>
</dbReference>
<reference evidence="5 7" key="1">
    <citation type="journal article" date="2016" name="PLoS ONE">
        <title>Sequence Assembly of Yarrowia lipolytica Strain W29/CLIB89 Shows Transposable Element Diversity.</title>
        <authorList>
            <person name="Magnan C."/>
            <person name="Yu J."/>
            <person name="Chang I."/>
            <person name="Jahn E."/>
            <person name="Kanomata Y."/>
            <person name="Wu J."/>
            <person name="Zeller M."/>
            <person name="Oakes M."/>
            <person name="Baldi P."/>
            <person name="Sandmeyer S."/>
        </authorList>
    </citation>
    <scope>NUCLEOTIDE SEQUENCE [LARGE SCALE GENOMIC DNA]</scope>
    <source>
        <strain evidence="5">CLIB89</strain>
        <strain evidence="7">CLIB89(W29)</strain>
    </source>
</reference>
<dbReference type="PANTHER" id="PTHR12585:SF69">
    <property type="entry name" value="FI11703P"/>
    <property type="match status" value="1"/>
</dbReference>
<evidence type="ECO:0000313" key="7">
    <source>
        <dbReference type="Proteomes" id="UP000182444"/>
    </source>
</evidence>
<dbReference type="GO" id="GO:0030892">
    <property type="term" value="C:mitotic cohesin complex"/>
    <property type="evidence" value="ECO:0007669"/>
    <property type="project" value="TreeGrafter"/>
</dbReference>
<dbReference type="PANTHER" id="PTHR12585">
    <property type="entry name" value="SCC1 / RAD21 FAMILY MEMBER"/>
    <property type="match status" value="1"/>
</dbReference>
<dbReference type="OrthoDB" id="5427633at2759"/>
<feature type="region of interest" description="Disordered" evidence="3">
    <location>
        <begin position="187"/>
        <end position="214"/>
    </location>
</feature>
<proteinExistence type="predicted"/>
<dbReference type="GO" id="GO:0003682">
    <property type="term" value="F:chromatin binding"/>
    <property type="evidence" value="ECO:0007669"/>
    <property type="project" value="TreeGrafter"/>
</dbReference>
<feature type="compositionally biased region" description="Basic residues" evidence="3">
    <location>
        <begin position="397"/>
        <end position="406"/>
    </location>
</feature>
<gene>
    <name evidence="6" type="ORF">B0I71DRAFT_171348</name>
    <name evidence="5" type="ORF">YALI1_A02365g</name>
</gene>
<evidence type="ECO:0000256" key="2">
    <source>
        <dbReference type="ARBA" id="ARBA00023242"/>
    </source>
</evidence>
<protein>
    <submittedName>
        <fullName evidence="6">Rec8 like protein-domain-containing protein</fullName>
    </submittedName>
</protein>
<feature type="region of interest" description="Disordered" evidence="3">
    <location>
        <begin position="382"/>
        <end position="409"/>
    </location>
</feature>
<dbReference type="GO" id="GO:0007064">
    <property type="term" value="P:mitotic sister chromatid cohesion"/>
    <property type="evidence" value="ECO:0007669"/>
    <property type="project" value="TreeGrafter"/>
</dbReference>
<accession>A0A1D8N3E0</accession>
<dbReference type="InterPro" id="IPR039781">
    <property type="entry name" value="Rad21/Rec8-like"/>
</dbReference>
<dbReference type="Proteomes" id="UP000182444">
    <property type="component" value="Chromosome 1A"/>
</dbReference>
<evidence type="ECO:0000313" key="5">
    <source>
        <dbReference type="EMBL" id="AOW00156.1"/>
    </source>
</evidence>
<dbReference type="VEuPathDB" id="FungiDB:YALI1_A02365g"/>
<dbReference type="Proteomes" id="UP000256601">
    <property type="component" value="Unassembled WGS sequence"/>
</dbReference>
<comment type="subcellular location">
    <subcellularLocation>
        <location evidence="1">Nucleus</location>
    </subcellularLocation>
</comment>